<keyword evidence="8" id="KW-0963">Cytoplasm</keyword>
<keyword evidence="3 8" id="KW-0479">Metal-binding</keyword>
<evidence type="ECO:0000313" key="11">
    <source>
        <dbReference type="EMBL" id="OLO43186.1"/>
    </source>
</evidence>
<evidence type="ECO:0000256" key="4">
    <source>
        <dbReference type="ARBA" id="ARBA00022832"/>
    </source>
</evidence>
<dbReference type="EC" id="2.7.8.7" evidence="8"/>
<evidence type="ECO:0000259" key="10">
    <source>
        <dbReference type="Pfam" id="PF01648"/>
    </source>
</evidence>
<comment type="function">
    <text evidence="8">Transfers the 4'-phosphopantetheine moiety from coenzyme A to a Ser of acyl-carrier-protein.</text>
</comment>
<feature type="binding site" evidence="8">
    <location>
        <position position="8"/>
    </location>
    <ligand>
        <name>Mg(2+)</name>
        <dbReference type="ChEBI" id="CHEBI:18420"/>
    </ligand>
</feature>
<evidence type="ECO:0000256" key="5">
    <source>
        <dbReference type="ARBA" id="ARBA00022842"/>
    </source>
</evidence>
<dbReference type="HAMAP" id="MF_00101">
    <property type="entry name" value="AcpS"/>
    <property type="match status" value="1"/>
</dbReference>
<dbReference type="Gene3D" id="3.90.470.20">
    <property type="entry name" value="4'-phosphopantetheinyl transferase domain"/>
    <property type="match status" value="1"/>
</dbReference>
<dbReference type="InterPro" id="IPR002582">
    <property type="entry name" value="ACPS"/>
</dbReference>
<keyword evidence="1 8" id="KW-0444">Lipid biosynthesis</keyword>
<dbReference type="InterPro" id="IPR008278">
    <property type="entry name" value="4-PPantetheinyl_Trfase_dom"/>
</dbReference>
<feature type="region of interest" description="Disordered" evidence="9">
    <location>
        <begin position="135"/>
        <end position="159"/>
    </location>
</feature>
<dbReference type="Proteomes" id="UP000186857">
    <property type="component" value="Unassembled WGS sequence"/>
</dbReference>
<dbReference type="InterPro" id="IPR037143">
    <property type="entry name" value="4-PPantetheinyl_Trfase_dom_sf"/>
</dbReference>
<accession>A0A1Q8V521</accession>
<comment type="cofactor">
    <cofactor evidence="8">
        <name>Mg(2+)</name>
        <dbReference type="ChEBI" id="CHEBI:18420"/>
    </cofactor>
</comment>
<dbReference type="RefSeq" id="WP_075377505.1">
    <property type="nucleotide sequence ID" value="NZ_MSKJ01000031.1"/>
</dbReference>
<feature type="domain" description="4'-phosphopantetheinyl transferase" evidence="10">
    <location>
        <begin position="4"/>
        <end position="104"/>
    </location>
</feature>
<keyword evidence="6 8" id="KW-0443">Lipid metabolism</keyword>
<evidence type="ECO:0000256" key="2">
    <source>
        <dbReference type="ARBA" id="ARBA00022679"/>
    </source>
</evidence>
<dbReference type="GO" id="GO:0003677">
    <property type="term" value="F:DNA binding"/>
    <property type="evidence" value="ECO:0007669"/>
    <property type="project" value="UniProtKB-KW"/>
</dbReference>
<comment type="caution">
    <text evidence="11">The sequence shown here is derived from an EMBL/GenBank/DDBJ whole genome shotgun (WGS) entry which is preliminary data.</text>
</comment>
<sequence>MIRAVGTDLVDIPRLEGYMDRVPGLRERLFTPAELAACQGLAASLGARLAAKEAVLKALGSAYAELGLNAPPGWEYKEIEVTSTPGTPPRLRLTGATAMAARQAGIGHWHLSLAHDGGMAQAFVVAQADHVDNDDDLTLSSQRSEARTKRQIKSLRPAL</sequence>
<evidence type="ECO:0000256" key="3">
    <source>
        <dbReference type="ARBA" id="ARBA00022723"/>
    </source>
</evidence>
<comment type="similarity">
    <text evidence="8">Belongs to the P-Pant transferase superfamily. AcpS family.</text>
</comment>
<reference evidence="11 12" key="1">
    <citation type="submission" date="2016-12" db="EMBL/GenBank/DDBJ databases">
        <title>Genomic Comparison of strains in the 'Actinomyces naeslundii' Group.</title>
        <authorList>
            <person name="Mughal S.R."/>
            <person name="Do T."/>
            <person name="Gilbert S.C."/>
            <person name="Witherden E.A."/>
            <person name="Didelot X."/>
            <person name="Beighton D."/>
        </authorList>
    </citation>
    <scope>NUCLEOTIDE SEQUENCE [LARGE SCALE GENOMIC DNA]</scope>
    <source>
        <strain evidence="11 12">CCUG 33920</strain>
    </source>
</reference>
<organism evidence="11 12">
    <name type="scientific">Actinomyces oris</name>
    <dbReference type="NCBI Taxonomy" id="544580"/>
    <lineage>
        <taxon>Bacteria</taxon>
        <taxon>Bacillati</taxon>
        <taxon>Actinomycetota</taxon>
        <taxon>Actinomycetes</taxon>
        <taxon>Actinomycetales</taxon>
        <taxon>Actinomycetaceae</taxon>
        <taxon>Actinomyces</taxon>
    </lineage>
</organism>
<gene>
    <name evidence="8" type="primary">acpS</name>
    <name evidence="11" type="ORF">BKH29_11630</name>
</gene>
<dbReference type="EMBL" id="MSKJ01000031">
    <property type="protein sequence ID" value="OLO43186.1"/>
    <property type="molecule type" value="Genomic_DNA"/>
</dbReference>
<feature type="binding site" evidence="8">
    <location>
        <position position="53"/>
    </location>
    <ligand>
        <name>Mg(2+)</name>
        <dbReference type="ChEBI" id="CHEBI:18420"/>
    </ligand>
</feature>
<dbReference type="OrthoDB" id="517356at2"/>
<dbReference type="InterPro" id="IPR004568">
    <property type="entry name" value="Ppantetheine-prot_Trfase_dom"/>
</dbReference>
<dbReference type="NCBIfam" id="TIGR00556">
    <property type="entry name" value="pantethn_trn"/>
    <property type="match status" value="1"/>
</dbReference>
<keyword evidence="7 8" id="KW-0275">Fatty acid biosynthesis</keyword>
<protein>
    <recommendedName>
        <fullName evidence="8">Holo-[acyl-carrier-protein] synthase</fullName>
        <shortName evidence="8">Holo-ACP synthase</shortName>
        <ecNumber evidence="8">2.7.8.7</ecNumber>
    </recommendedName>
    <alternativeName>
        <fullName evidence="8">4'-phosphopantetheinyl transferase AcpS</fullName>
    </alternativeName>
</protein>
<evidence type="ECO:0000256" key="7">
    <source>
        <dbReference type="ARBA" id="ARBA00023160"/>
    </source>
</evidence>
<keyword evidence="4 8" id="KW-0276">Fatty acid metabolism</keyword>
<evidence type="ECO:0000256" key="9">
    <source>
        <dbReference type="SAM" id="MobiDB-lite"/>
    </source>
</evidence>
<evidence type="ECO:0000256" key="1">
    <source>
        <dbReference type="ARBA" id="ARBA00022516"/>
    </source>
</evidence>
<proteinExistence type="inferred from homology"/>
<dbReference type="SUPFAM" id="SSF56214">
    <property type="entry name" value="4'-phosphopantetheinyl transferase"/>
    <property type="match status" value="1"/>
</dbReference>
<keyword evidence="5 8" id="KW-0460">Magnesium</keyword>
<keyword evidence="11" id="KW-0238">DNA-binding</keyword>
<dbReference type="AlphaFoldDB" id="A0A1Q8V521"/>
<evidence type="ECO:0000256" key="6">
    <source>
        <dbReference type="ARBA" id="ARBA00023098"/>
    </source>
</evidence>
<comment type="catalytic activity">
    <reaction evidence="8">
        <text>apo-[ACP] + CoA = holo-[ACP] + adenosine 3',5'-bisphosphate + H(+)</text>
        <dbReference type="Rhea" id="RHEA:12068"/>
        <dbReference type="Rhea" id="RHEA-COMP:9685"/>
        <dbReference type="Rhea" id="RHEA-COMP:9690"/>
        <dbReference type="ChEBI" id="CHEBI:15378"/>
        <dbReference type="ChEBI" id="CHEBI:29999"/>
        <dbReference type="ChEBI" id="CHEBI:57287"/>
        <dbReference type="ChEBI" id="CHEBI:58343"/>
        <dbReference type="ChEBI" id="CHEBI:64479"/>
        <dbReference type="EC" id="2.7.8.7"/>
    </reaction>
</comment>
<dbReference type="GO" id="GO:0008897">
    <property type="term" value="F:holo-[acyl-carrier-protein] synthase activity"/>
    <property type="evidence" value="ECO:0007669"/>
    <property type="project" value="UniProtKB-UniRule"/>
</dbReference>
<dbReference type="GO" id="GO:0000287">
    <property type="term" value="F:magnesium ion binding"/>
    <property type="evidence" value="ECO:0007669"/>
    <property type="project" value="UniProtKB-UniRule"/>
</dbReference>
<name>A0A1Q8V521_9ACTO</name>
<keyword evidence="2 8" id="KW-0808">Transferase</keyword>
<comment type="subcellular location">
    <subcellularLocation>
        <location evidence="8">Cytoplasm</location>
    </subcellularLocation>
</comment>
<dbReference type="GO" id="GO:0005737">
    <property type="term" value="C:cytoplasm"/>
    <property type="evidence" value="ECO:0007669"/>
    <property type="project" value="UniProtKB-SubCell"/>
</dbReference>
<evidence type="ECO:0000313" key="12">
    <source>
        <dbReference type="Proteomes" id="UP000186857"/>
    </source>
</evidence>
<dbReference type="GO" id="GO:0006633">
    <property type="term" value="P:fatty acid biosynthetic process"/>
    <property type="evidence" value="ECO:0007669"/>
    <property type="project" value="UniProtKB-UniRule"/>
</dbReference>
<dbReference type="Pfam" id="PF01648">
    <property type="entry name" value="ACPS"/>
    <property type="match status" value="1"/>
</dbReference>
<evidence type="ECO:0000256" key="8">
    <source>
        <dbReference type="HAMAP-Rule" id="MF_00101"/>
    </source>
</evidence>